<feature type="region of interest" description="Disordered" evidence="1">
    <location>
        <begin position="123"/>
        <end position="145"/>
    </location>
</feature>
<organism evidence="2 3">
    <name type="scientific">Thermomonospora echinospora</name>
    <dbReference type="NCBI Taxonomy" id="1992"/>
    <lineage>
        <taxon>Bacteria</taxon>
        <taxon>Bacillati</taxon>
        <taxon>Actinomycetota</taxon>
        <taxon>Actinomycetes</taxon>
        <taxon>Streptosporangiales</taxon>
        <taxon>Thermomonosporaceae</taxon>
        <taxon>Thermomonospora</taxon>
    </lineage>
</organism>
<sequence length="145" mass="15222">MGERIEFRPDGPHSDDYTTDLARAFAEAVRVLNHATMRAGLHYPSTVYDMTGNLATGTAGLGQLVSQIGAFLKREATAGNLADTSGTDPRLTVRDAALAIQDAECAAAALADALRDIQSAVSGLYVPDPDEPEKTSGETGKDGAW</sequence>
<protein>
    <submittedName>
        <fullName evidence="2">Uncharacterized protein</fullName>
    </submittedName>
</protein>
<keyword evidence="3" id="KW-1185">Reference proteome</keyword>
<evidence type="ECO:0000313" key="2">
    <source>
        <dbReference type="EMBL" id="SEG90971.1"/>
    </source>
</evidence>
<name>A0A1H6E0M0_9ACTN</name>
<dbReference type="OrthoDB" id="3477835at2"/>
<gene>
    <name evidence="2" type="ORF">SAMN04489712_1283</name>
</gene>
<proteinExistence type="predicted"/>
<dbReference type="AlphaFoldDB" id="A0A1H6E0M0"/>
<accession>A0A1H6E0M0</accession>
<dbReference type="Proteomes" id="UP000236723">
    <property type="component" value="Unassembled WGS sequence"/>
</dbReference>
<evidence type="ECO:0000256" key="1">
    <source>
        <dbReference type="SAM" id="MobiDB-lite"/>
    </source>
</evidence>
<dbReference type="RefSeq" id="WP_103944134.1">
    <property type="nucleotide sequence ID" value="NZ_FNVO01000028.1"/>
</dbReference>
<evidence type="ECO:0000313" key="3">
    <source>
        <dbReference type="Proteomes" id="UP000236723"/>
    </source>
</evidence>
<dbReference type="EMBL" id="FNVO01000028">
    <property type="protein sequence ID" value="SEG90971.1"/>
    <property type="molecule type" value="Genomic_DNA"/>
</dbReference>
<reference evidence="3" key="1">
    <citation type="submission" date="2016-10" db="EMBL/GenBank/DDBJ databases">
        <authorList>
            <person name="Varghese N."/>
            <person name="Submissions S."/>
        </authorList>
    </citation>
    <scope>NUCLEOTIDE SEQUENCE [LARGE SCALE GENOMIC DNA]</scope>
    <source>
        <strain evidence="3">DSM 43163</strain>
    </source>
</reference>
<feature type="compositionally biased region" description="Basic and acidic residues" evidence="1">
    <location>
        <begin position="132"/>
        <end position="145"/>
    </location>
</feature>